<evidence type="ECO:0000256" key="3">
    <source>
        <dbReference type="ARBA" id="ARBA00022694"/>
    </source>
</evidence>
<evidence type="ECO:0000259" key="9">
    <source>
        <dbReference type="PROSITE" id="PS51747"/>
    </source>
</evidence>
<dbReference type="EC" id="3.5.4.33" evidence="8"/>
<dbReference type="InterPro" id="IPR028883">
    <property type="entry name" value="tRNA_aden_deaminase"/>
</dbReference>
<comment type="catalytic activity">
    <reaction evidence="7 8">
        <text>adenosine(34) in tRNA + H2O + H(+) = inosine(34) in tRNA + NH4(+)</text>
        <dbReference type="Rhea" id="RHEA:43168"/>
        <dbReference type="Rhea" id="RHEA-COMP:10373"/>
        <dbReference type="Rhea" id="RHEA-COMP:10374"/>
        <dbReference type="ChEBI" id="CHEBI:15377"/>
        <dbReference type="ChEBI" id="CHEBI:15378"/>
        <dbReference type="ChEBI" id="CHEBI:28938"/>
        <dbReference type="ChEBI" id="CHEBI:74411"/>
        <dbReference type="ChEBI" id="CHEBI:82852"/>
        <dbReference type="EC" id="3.5.4.33"/>
    </reaction>
</comment>
<evidence type="ECO:0000256" key="8">
    <source>
        <dbReference type="HAMAP-Rule" id="MF_00972"/>
    </source>
</evidence>
<feature type="domain" description="CMP/dCMP-type deaminase" evidence="9">
    <location>
        <begin position="7"/>
        <end position="118"/>
    </location>
</feature>
<dbReference type="InterPro" id="IPR016192">
    <property type="entry name" value="APOBEC/CMP_deaminase_Zn-bd"/>
</dbReference>
<dbReference type="STRING" id="1443941.A9J31_10220"/>
<dbReference type="GO" id="GO:0052717">
    <property type="term" value="F:tRNA-specific adenosine-34 deaminase activity"/>
    <property type="evidence" value="ECO:0007669"/>
    <property type="project" value="UniProtKB-UniRule"/>
</dbReference>
<evidence type="ECO:0000256" key="6">
    <source>
        <dbReference type="ARBA" id="ARBA00022833"/>
    </source>
</evidence>
<reference evidence="11" key="1">
    <citation type="submission" date="2016-06" db="EMBL/GenBank/DDBJ databases">
        <authorList>
            <person name="Radolfova-Krizova L."/>
            <person name="Nemec A."/>
        </authorList>
    </citation>
    <scope>NUCLEOTIDE SEQUENCE [LARGE SCALE GENOMIC DNA]</scope>
    <source>
        <strain evidence="11">ANC 4275</strain>
    </source>
</reference>
<proteinExistence type="inferred from homology"/>
<evidence type="ECO:0000313" key="10">
    <source>
        <dbReference type="EMBL" id="OBX27592.1"/>
    </source>
</evidence>
<dbReference type="NCBIfam" id="NF008113">
    <property type="entry name" value="PRK10860.1"/>
    <property type="match status" value="1"/>
</dbReference>
<comment type="function">
    <text evidence="8">Catalyzes the deamination of adenosine to inosine at the wobble position 34 of tRNA(Arg2).</text>
</comment>
<dbReference type="GO" id="GO:0008270">
    <property type="term" value="F:zinc ion binding"/>
    <property type="evidence" value="ECO:0007669"/>
    <property type="project" value="UniProtKB-UniRule"/>
</dbReference>
<evidence type="ECO:0000313" key="11">
    <source>
        <dbReference type="Proteomes" id="UP000185753"/>
    </source>
</evidence>
<dbReference type="InterPro" id="IPR002125">
    <property type="entry name" value="CMP_dCMP_dom"/>
</dbReference>
<comment type="cofactor">
    <cofactor evidence="8">
        <name>Zn(2+)</name>
        <dbReference type="ChEBI" id="CHEBI:29105"/>
    </cofactor>
    <text evidence="8">Binds 1 zinc ion per subunit.</text>
</comment>
<evidence type="ECO:0000256" key="4">
    <source>
        <dbReference type="ARBA" id="ARBA00022723"/>
    </source>
</evidence>
<keyword evidence="3 8" id="KW-0819">tRNA processing</keyword>
<keyword evidence="4 8" id="KW-0479">Metal-binding</keyword>
<dbReference type="HAMAP" id="MF_00972">
    <property type="entry name" value="tRNA_aden_deaminase"/>
    <property type="match status" value="1"/>
</dbReference>
<keyword evidence="6 8" id="KW-0862">Zinc</keyword>
<evidence type="ECO:0000256" key="7">
    <source>
        <dbReference type="ARBA" id="ARBA00048045"/>
    </source>
</evidence>
<dbReference type="FunFam" id="3.40.140.10:FF:000005">
    <property type="entry name" value="tRNA-specific adenosine deaminase"/>
    <property type="match status" value="1"/>
</dbReference>
<comment type="subunit">
    <text evidence="2 8">Homodimer.</text>
</comment>
<dbReference type="PROSITE" id="PS51747">
    <property type="entry name" value="CYT_DCMP_DEAMINASES_2"/>
    <property type="match status" value="1"/>
</dbReference>
<dbReference type="PANTHER" id="PTHR11079">
    <property type="entry name" value="CYTOSINE DEAMINASE FAMILY MEMBER"/>
    <property type="match status" value="1"/>
</dbReference>
<dbReference type="PROSITE" id="PS00903">
    <property type="entry name" value="CYT_DCMP_DEAMINASES_1"/>
    <property type="match status" value="1"/>
</dbReference>
<dbReference type="PANTHER" id="PTHR11079:SF202">
    <property type="entry name" value="TRNA-SPECIFIC ADENOSINE DEAMINASE"/>
    <property type="match status" value="1"/>
</dbReference>
<dbReference type="GO" id="GO:0002100">
    <property type="term" value="P:tRNA wobble adenosine to inosine editing"/>
    <property type="evidence" value="ECO:0007669"/>
    <property type="project" value="UniProtKB-UniRule"/>
</dbReference>
<evidence type="ECO:0000256" key="1">
    <source>
        <dbReference type="ARBA" id="ARBA00010669"/>
    </source>
</evidence>
<dbReference type="Proteomes" id="UP000185753">
    <property type="component" value="Unassembled WGS sequence"/>
</dbReference>
<dbReference type="RefSeq" id="WP_067767476.1">
    <property type="nucleotide sequence ID" value="NZ_CP183909.1"/>
</dbReference>
<sequence>MSEQIQFSDEYWMQLAYEQAAKAAELQEIPVGAVIVSQNKVIGAGFNAPISMQDPTAHAEIVAIREACKNLENYRLPDDATIYVTLEPCTMCVGALVHSRIQRVVFGAIEPKAGSLVSARQLLSAGYYNHIFSFEQGCLQEQCSAQLSTFFKMRRAQKRELKLQEKINNTEQLQQNQVISNDN</sequence>
<dbReference type="SUPFAM" id="SSF53927">
    <property type="entry name" value="Cytidine deaminase-like"/>
    <property type="match status" value="1"/>
</dbReference>
<keyword evidence="11" id="KW-1185">Reference proteome</keyword>
<protein>
    <recommendedName>
        <fullName evidence="8">tRNA-specific adenosine deaminase</fullName>
        <ecNumber evidence="8">3.5.4.33</ecNumber>
    </recommendedName>
</protein>
<comment type="caution">
    <text evidence="10">The sequence shown here is derived from an EMBL/GenBank/DDBJ whole genome shotgun (WGS) entry which is preliminary data.</text>
</comment>
<organism evidence="10 11">
    <name type="scientific">Acinetobacter gandensis</name>
    <dbReference type="NCBI Taxonomy" id="1443941"/>
    <lineage>
        <taxon>Bacteria</taxon>
        <taxon>Pseudomonadati</taxon>
        <taxon>Pseudomonadota</taxon>
        <taxon>Gammaproteobacteria</taxon>
        <taxon>Moraxellales</taxon>
        <taxon>Moraxellaceae</taxon>
        <taxon>Acinetobacter</taxon>
    </lineage>
</organism>
<dbReference type="Pfam" id="PF00383">
    <property type="entry name" value="dCMP_cyt_deam_1"/>
    <property type="match status" value="1"/>
</dbReference>
<dbReference type="InterPro" id="IPR016193">
    <property type="entry name" value="Cytidine_deaminase-like"/>
</dbReference>
<dbReference type="OrthoDB" id="9802676at2"/>
<feature type="binding site" evidence="8">
    <location>
        <position position="58"/>
    </location>
    <ligand>
        <name>Zn(2+)</name>
        <dbReference type="ChEBI" id="CHEBI:29105"/>
        <note>catalytic</note>
    </ligand>
</feature>
<gene>
    <name evidence="8" type="primary">tadA</name>
    <name evidence="10" type="ORF">A9J31_10220</name>
</gene>
<evidence type="ECO:0000256" key="2">
    <source>
        <dbReference type="ARBA" id="ARBA00011738"/>
    </source>
</evidence>
<comment type="similarity">
    <text evidence="1">Belongs to the cytidine and deoxycytidylate deaminase family. ADAT2 subfamily.</text>
</comment>
<dbReference type="AlphaFoldDB" id="A0A1A7RA53"/>
<name>A0A1A7RA53_9GAMM</name>
<evidence type="ECO:0000256" key="5">
    <source>
        <dbReference type="ARBA" id="ARBA00022801"/>
    </source>
</evidence>
<feature type="binding site" evidence="8">
    <location>
        <position position="92"/>
    </location>
    <ligand>
        <name>Zn(2+)</name>
        <dbReference type="ChEBI" id="CHEBI:29105"/>
        <note>catalytic</note>
    </ligand>
</feature>
<dbReference type="Gene3D" id="3.40.140.10">
    <property type="entry name" value="Cytidine Deaminase, domain 2"/>
    <property type="match status" value="1"/>
</dbReference>
<dbReference type="EMBL" id="LZDS01000029">
    <property type="protein sequence ID" value="OBX27592.1"/>
    <property type="molecule type" value="Genomic_DNA"/>
</dbReference>
<dbReference type="CDD" id="cd01285">
    <property type="entry name" value="nucleoside_deaminase"/>
    <property type="match status" value="1"/>
</dbReference>
<feature type="active site" description="Proton donor" evidence="8">
    <location>
        <position position="60"/>
    </location>
</feature>
<keyword evidence="5 8" id="KW-0378">Hydrolase</keyword>
<feature type="binding site" evidence="8">
    <location>
        <position position="89"/>
    </location>
    <ligand>
        <name>Zn(2+)</name>
        <dbReference type="ChEBI" id="CHEBI:29105"/>
        <note>catalytic</note>
    </ligand>
</feature>
<accession>A0A1A7RA53</accession>